<protein>
    <submittedName>
        <fullName evidence="2">Type II toxin-antitoxin system VapC family toxin</fullName>
    </submittedName>
</protein>
<organism evidence="2 3">
    <name type="scientific">Sulfurisphaera tokodaii</name>
    <dbReference type="NCBI Taxonomy" id="111955"/>
    <lineage>
        <taxon>Archaea</taxon>
        <taxon>Thermoproteota</taxon>
        <taxon>Thermoprotei</taxon>
        <taxon>Sulfolobales</taxon>
        <taxon>Sulfolobaceae</taxon>
        <taxon>Sulfurisphaera</taxon>
    </lineage>
</organism>
<gene>
    <name evidence="2" type="ORF">HA332_01395</name>
</gene>
<dbReference type="CDD" id="cd18689">
    <property type="entry name" value="PIN_VapC-like"/>
    <property type="match status" value="1"/>
</dbReference>
<accession>A0A832TBR6</accession>
<dbReference type="Gene3D" id="3.40.50.1010">
    <property type="entry name" value="5'-nuclease"/>
    <property type="match status" value="1"/>
</dbReference>
<dbReference type="Proteomes" id="UP000646844">
    <property type="component" value="Unassembled WGS sequence"/>
</dbReference>
<dbReference type="PANTHER" id="PTHR39677:SF4">
    <property type="entry name" value="RIBONUCLEASE VAPC6"/>
    <property type="match status" value="1"/>
</dbReference>
<evidence type="ECO:0000313" key="2">
    <source>
        <dbReference type="EMBL" id="HII73074.1"/>
    </source>
</evidence>
<comment type="caution">
    <text evidence="2">The sequence shown here is derived from an EMBL/GenBank/DDBJ whole genome shotgun (WGS) entry which is preliminary data.</text>
</comment>
<name>A0A832TBR6_9CREN</name>
<reference evidence="2" key="1">
    <citation type="journal article" date="2020" name="bioRxiv">
        <title>A rank-normalized archaeal taxonomy based on genome phylogeny resolves widespread incomplete and uneven classifications.</title>
        <authorList>
            <person name="Rinke C."/>
            <person name="Chuvochina M."/>
            <person name="Mussig A.J."/>
            <person name="Chaumeil P.-A."/>
            <person name="Waite D.W."/>
            <person name="Whitman W.B."/>
            <person name="Parks D.H."/>
            <person name="Hugenholtz P."/>
        </authorList>
    </citation>
    <scope>NUCLEOTIDE SEQUENCE</scope>
    <source>
        <strain evidence="2">UBA8838</strain>
    </source>
</reference>
<evidence type="ECO:0000259" key="1">
    <source>
        <dbReference type="Pfam" id="PF01850"/>
    </source>
</evidence>
<dbReference type="AlphaFoldDB" id="A0A832TBR6"/>
<proteinExistence type="predicted"/>
<dbReference type="OMA" id="EIYMSEV"/>
<dbReference type="PANTHER" id="PTHR39677">
    <property type="entry name" value="RIBONUCLEASE VAPC6"/>
    <property type="match status" value="1"/>
</dbReference>
<sequence length="133" mass="15239">MKEKYVLDTGPLSLLFAGNKEIRKYFEKMYTGSIEIYMSEVNLAEFLYLYILKMGKEIAIARHRYIRNSPIKILAPNENITQSAAILKSKYHYLSLADVFLIATAKEIGGKVITTDEDIEKTKEVEVIMIPLD</sequence>
<dbReference type="Pfam" id="PF01850">
    <property type="entry name" value="PIN"/>
    <property type="match status" value="1"/>
</dbReference>
<dbReference type="EMBL" id="DUJO01000005">
    <property type="protein sequence ID" value="HII73074.1"/>
    <property type="molecule type" value="Genomic_DNA"/>
</dbReference>
<evidence type="ECO:0000313" key="3">
    <source>
        <dbReference type="Proteomes" id="UP000646844"/>
    </source>
</evidence>
<dbReference type="InterPro" id="IPR029060">
    <property type="entry name" value="PIN-like_dom_sf"/>
</dbReference>
<feature type="domain" description="PIN" evidence="1">
    <location>
        <begin position="5"/>
        <end position="123"/>
    </location>
</feature>
<dbReference type="SUPFAM" id="SSF88723">
    <property type="entry name" value="PIN domain-like"/>
    <property type="match status" value="1"/>
</dbReference>
<dbReference type="InterPro" id="IPR002716">
    <property type="entry name" value="PIN_dom"/>
</dbReference>